<protein>
    <submittedName>
        <fullName evidence="1">Uncharacterized protein</fullName>
    </submittedName>
</protein>
<accession>A0A5B0KWP1</accession>
<comment type="caution">
    <text evidence="1">The sequence shown here is derived from an EMBL/GenBank/DDBJ whole genome shotgun (WGS) entry which is preliminary data.</text>
</comment>
<sequence length="106" mass="11201">MQTTKTPYELLVRWDQSGTLAGAHVQYRYVIRDGDAVIGETLGPAEPLTLEAAEGFPLDDILSQVQIDALTAMATAAAERDAALLRMMELEAILAAGQGAPANGTT</sequence>
<evidence type="ECO:0000313" key="2">
    <source>
        <dbReference type="Proteomes" id="UP000325333"/>
    </source>
</evidence>
<dbReference type="AlphaFoldDB" id="A0A5B0KWP1"/>
<reference evidence="1 2" key="1">
    <citation type="submission" date="2019-07" db="EMBL/GenBank/DDBJ databases">
        <title>Genome sequencing of the stress-tolerant strain Azospirillum brasilense Az19.</title>
        <authorList>
            <person name="Maroniche G.A."/>
            <person name="Garcia J.E."/>
            <person name="Pagnussat L."/>
            <person name="Amenta M."/>
            <person name="Creus C.M."/>
        </authorList>
    </citation>
    <scope>NUCLEOTIDE SEQUENCE [LARGE SCALE GENOMIC DNA]</scope>
    <source>
        <strain evidence="1 2">Az19</strain>
    </source>
</reference>
<organism evidence="1 2">
    <name type="scientific">Azospirillum argentinense</name>
    <dbReference type="NCBI Taxonomy" id="2970906"/>
    <lineage>
        <taxon>Bacteria</taxon>
        <taxon>Pseudomonadati</taxon>
        <taxon>Pseudomonadota</taxon>
        <taxon>Alphaproteobacteria</taxon>
        <taxon>Rhodospirillales</taxon>
        <taxon>Azospirillaceae</taxon>
        <taxon>Azospirillum</taxon>
    </lineage>
</organism>
<evidence type="ECO:0000313" key="1">
    <source>
        <dbReference type="EMBL" id="KAA1057157.1"/>
    </source>
</evidence>
<gene>
    <name evidence="1" type="ORF">FH063_001325</name>
</gene>
<name>A0A5B0KWP1_9PROT</name>
<proteinExistence type="predicted"/>
<dbReference type="RefSeq" id="WP_149648842.1">
    <property type="nucleotide sequence ID" value="NZ_VEWN01000002.1"/>
</dbReference>
<dbReference type="Proteomes" id="UP000325333">
    <property type="component" value="Unassembled WGS sequence"/>
</dbReference>
<dbReference type="EMBL" id="VEWN01000002">
    <property type="protein sequence ID" value="KAA1057157.1"/>
    <property type="molecule type" value="Genomic_DNA"/>
</dbReference>